<dbReference type="GeneID" id="62642633"/>
<evidence type="ECO:0000259" key="2">
    <source>
        <dbReference type="SMART" id="SM00849"/>
    </source>
</evidence>
<organism evidence="3 5">
    <name type="scientific">Marivita cryptomonadis</name>
    <dbReference type="NCBI Taxonomy" id="505252"/>
    <lineage>
        <taxon>Bacteria</taxon>
        <taxon>Pseudomonadati</taxon>
        <taxon>Pseudomonadota</taxon>
        <taxon>Alphaproteobacteria</taxon>
        <taxon>Rhodobacterales</taxon>
        <taxon>Roseobacteraceae</taxon>
        <taxon>Marivita</taxon>
    </lineage>
</organism>
<dbReference type="InterPro" id="IPR036388">
    <property type="entry name" value="WH-like_DNA-bd_sf"/>
</dbReference>
<dbReference type="Pfam" id="PF21221">
    <property type="entry name" value="B_lactamase-like_C"/>
    <property type="match status" value="1"/>
</dbReference>
<dbReference type="InterPro" id="IPR001279">
    <property type="entry name" value="Metallo-B-lactamas"/>
</dbReference>
<evidence type="ECO:0000313" key="6">
    <source>
        <dbReference type="Proteomes" id="UP000809440"/>
    </source>
</evidence>
<protein>
    <submittedName>
        <fullName evidence="3">MBL fold metallo-hydrolase</fullName>
    </submittedName>
</protein>
<dbReference type="Pfam" id="PF00753">
    <property type="entry name" value="Lactamase_B"/>
    <property type="match status" value="1"/>
</dbReference>
<evidence type="ECO:0000256" key="1">
    <source>
        <dbReference type="SAM" id="MobiDB-lite"/>
    </source>
</evidence>
<dbReference type="InterPro" id="IPR048933">
    <property type="entry name" value="B_lactamase-like_C"/>
</dbReference>
<dbReference type="RefSeq" id="WP_085632370.1">
    <property type="nucleotide sequence ID" value="NZ_JAFBWU010000005.1"/>
</dbReference>
<dbReference type="EMBL" id="JAFBXE010000005">
    <property type="protein sequence ID" value="MBM2412659.1"/>
    <property type="molecule type" value="Genomic_DNA"/>
</dbReference>
<name>A0A9Q2S1T2_9RHOB</name>
<dbReference type="InterPro" id="IPR036866">
    <property type="entry name" value="RibonucZ/Hydroxyglut_hydro"/>
</dbReference>
<reference evidence="3 6" key="1">
    <citation type="submission" date="2021-01" db="EMBL/GenBank/DDBJ databases">
        <title>Diatom-associated Roseobacters Show Island Model of Population Structure.</title>
        <authorList>
            <person name="Qu L."/>
            <person name="Feng X."/>
            <person name="Chen Y."/>
            <person name="Li L."/>
            <person name="Wang X."/>
            <person name="Hu Z."/>
            <person name="Wang H."/>
            <person name="Luo H."/>
        </authorList>
    </citation>
    <scope>NUCLEOTIDE SEQUENCE</scope>
    <source>
        <strain evidence="4 6">CC28-63</strain>
        <strain evidence="3">CC28-69</strain>
    </source>
</reference>
<dbReference type="Proteomes" id="UP000755667">
    <property type="component" value="Unassembled WGS sequence"/>
</dbReference>
<dbReference type="PANTHER" id="PTHR42951">
    <property type="entry name" value="METALLO-BETA-LACTAMASE DOMAIN-CONTAINING"/>
    <property type="match status" value="1"/>
</dbReference>
<dbReference type="AlphaFoldDB" id="A0A9Q2S1T2"/>
<dbReference type="EMBL" id="JAFBXF010000005">
    <property type="protein sequence ID" value="MBM2417104.1"/>
    <property type="molecule type" value="Genomic_DNA"/>
</dbReference>
<gene>
    <name evidence="3" type="ORF">JQX41_10125</name>
    <name evidence="4" type="ORF">JQX48_09010</name>
</gene>
<proteinExistence type="predicted"/>
<dbReference type="OrthoDB" id="2971563at2"/>
<dbReference type="Gene3D" id="3.60.15.10">
    <property type="entry name" value="Ribonuclease Z/Hydroxyacylglutathione hydrolase-like"/>
    <property type="match status" value="1"/>
</dbReference>
<feature type="domain" description="Metallo-beta-lactamase" evidence="2">
    <location>
        <begin position="42"/>
        <end position="260"/>
    </location>
</feature>
<sequence length="348" mass="38755">MKDRSTGGIRYPWDTPPEEGSATEVAEGILWIRLPLPMKLDHVNAYALDDGDGWTIVDTGFASKRGKAIWTRLLEGPLRGKPVHRVIVTHHHPDHVGLAGWLKSEHGADLITTRTAWLMARMLQLDEQPVPSAETLTFWTRCGMASDVLDKRRTERPFNFADCVDPLPLGYTRIQHGDTISAGGRTWDIHIGNGHAPEHATFWSRDDNLILAGDQILPSISSNIGVYATEPEADPVADWLESCERLSTIARDDHLVLGGHKLPFTGLPLRLHQLIENHHGALRRLEAHLDTPKSAGDCFAPLFKRTIGDGEYGLALVEAMAHCQHLWHEGRATRHLNDAGAWVFQTRP</sequence>
<dbReference type="InterPro" id="IPR050855">
    <property type="entry name" value="NDM-1-like"/>
</dbReference>
<evidence type="ECO:0000313" key="5">
    <source>
        <dbReference type="Proteomes" id="UP000755667"/>
    </source>
</evidence>
<dbReference type="SMART" id="SM00849">
    <property type="entry name" value="Lactamase_B"/>
    <property type="match status" value="1"/>
</dbReference>
<dbReference type="Gene3D" id="1.10.10.10">
    <property type="entry name" value="Winged helix-like DNA-binding domain superfamily/Winged helix DNA-binding domain"/>
    <property type="match status" value="1"/>
</dbReference>
<feature type="region of interest" description="Disordered" evidence="1">
    <location>
        <begin position="1"/>
        <end position="20"/>
    </location>
</feature>
<evidence type="ECO:0000313" key="4">
    <source>
        <dbReference type="EMBL" id="MBM2417104.1"/>
    </source>
</evidence>
<comment type="caution">
    <text evidence="3">The sequence shown here is derived from an EMBL/GenBank/DDBJ whole genome shotgun (WGS) entry which is preliminary data.</text>
</comment>
<dbReference type="Proteomes" id="UP000809440">
    <property type="component" value="Unassembled WGS sequence"/>
</dbReference>
<keyword evidence="6" id="KW-1185">Reference proteome</keyword>
<dbReference type="SUPFAM" id="SSF56281">
    <property type="entry name" value="Metallo-hydrolase/oxidoreductase"/>
    <property type="match status" value="1"/>
</dbReference>
<accession>A0A9Q2S1T2</accession>
<evidence type="ECO:0000313" key="3">
    <source>
        <dbReference type="EMBL" id="MBM2412659.1"/>
    </source>
</evidence>